<proteinExistence type="predicted"/>
<dbReference type="KEGG" id="psoj:PHYSODRAFT_296705"/>
<evidence type="ECO:0000256" key="2">
    <source>
        <dbReference type="ARBA" id="ARBA00004613"/>
    </source>
</evidence>
<dbReference type="Pfam" id="PF20147">
    <property type="entry name" value="Crinkler"/>
    <property type="match status" value="1"/>
</dbReference>
<evidence type="ECO:0000256" key="3">
    <source>
        <dbReference type="ARBA" id="ARBA00022525"/>
    </source>
</evidence>
<keyword evidence="6" id="KW-1185">Reference proteome</keyword>
<dbReference type="GO" id="GO:0043657">
    <property type="term" value="C:host cell"/>
    <property type="evidence" value="ECO:0007669"/>
    <property type="project" value="UniProtKB-SubCell"/>
</dbReference>
<dbReference type="EMBL" id="JH159152">
    <property type="protein sequence ID" value="EGZ24724.1"/>
    <property type="molecule type" value="Genomic_DNA"/>
</dbReference>
<sequence>MDIAVDCVEDASELLSRSIESCGNQSDLLRRTFVKTAPRYEALDEQDADRNEFLPLFSRFYWEHVVDSEYAVMALSPRFPSKSLRQIYRWANDVGHESLAGRSFKLYLHHLAYNSQLAIVAGNYDKGEGQATEVVPVPMYPTCLEEWRDNDSATYWYPACSDFGSIDAIVKLKTDHGMNQVAYLQLAVATEIPIDATELEKLNAIFWTAEIKKAGVTVPPIYIAVCPDLEASRALMLSSQQDVLAAREICGVMPGYEGGIAMVKIPRNHTVADLQKMIKAKCPTFLQFIESDQLMLFLAKFDGKWMPIRGPEVNAMYAGDIPERVAEILTNPAKMLAPEQKIGDLFSDVRISDMEVHFLVKLPPTLPPPDPLQELPWKLGVNEARCGGELERFRAVGQRLKSYPDVQRMETAIAKLTESNTFLTPFVVLETSTGTGKTQMAFNLEASGRFDVGVSSSRRCLEQDFLRLKAGSIRVMQQFEKLHLYGFVAAALTGEDRFTSPDSRSDVEEALQQRQREGAKPCVFFLDKFPCVDDGFTDSGVGDLPLRYRCMSNVFRPFGLPVVLSTSSEAPRQCVSLGDRFQGVDSESSLCCHFSGGEWVESLSALVEFLAPKLRRVKNCRSHEFAVGQLALLLGGTCAEMDESMSLVDGHYARIGETGPLELSRMEEGVLLHNGSPYVCHFSFSEPERDMLLHLTLLSGVDSQDGVKFQPLPAPVDQLLRDKDVQKRLGLKCTRDRLDSNILVASVVHASRRGGVRGLTLPKFLGGLLYNLCVRDTLETMELPCDGKRSDVNQLVIPFLSSLDAQWPILFLNDMEGGGLEFANLSCVDGAEDIDVHFMTHLEPFP</sequence>
<dbReference type="GeneID" id="20641407"/>
<evidence type="ECO:0000313" key="6">
    <source>
        <dbReference type="Proteomes" id="UP000002640"/>
    </source>
</evidence>
<feature type="domain" description="Crinkler effector protein N-terminal" evidence="4">
    <location>
        <begin position="259"/>
        <end position="361"/>
    </location>
</feature>
<evidence type="ECO:0000313" key="5">
    <source>
        <dbReference type="EMBL" id="EGZ24724.1"/>
    </source>
</evidence>
<organism evidence="5 6">
    <name type="scientific">Phytophthora sojae (strain P6497)</name>
    <name type="common">Soybean stem and root rot agent</name>
    <name type="synonym">Phytophthora megasperma f. sp. glycines</name>
    <dbReference type="NCBI Taxonomy" id="1094619"/>
    <lineage>
        <taxon>Eukaryota</taxon>
        <taxon>Sar</taxon>
        <taxon>Stramenopiles</taxon>
        <taxon>Oomycota</taxon>
        <taxon>Peronosporomycetes</taxon>
        <taxon>Peronosporales</taxon>
        <taxon>Peronosporaceae</taxon>
        <taxon>Phytophthora</taxon>
    </lineage>
</organism>
<accession>G4Z1A5</accession>
<name>G4Z1A5_PHYSP</name>
<dbReference type="AlphaFoldDB" id="G4Z1A5"/>
<protein>
    <recommendedName>
        <fullName evidence="4">Crinkler effector protein N-terminal domain-containing protein</fullName>
    </recommendedName>
</protein>
<dbReference type="InterPro" id="IPR045379">
    <property type="entry name" value="Crinkler_N"/>
</dbReference>
<gene>
    <name evidence="5" type="ORF">PHYSODRAFT_296705</name>
</gene>
<reference evidence="5 6" key="1">
    <citation type="journal article" date="2006" name="Science">
        <title>Phytophthora genome sequences uncover evolutionary origins and mechanisms of pathogenesis.</title>
        <authorList>
            <person name="Tyler B.M."/>
            <person name="Tripathy S."/>
            <person name="Zhang X."/>
            <person name="Dehal P."/>
            <person name="Jiang R.H."/>
            <person name="Aerts A."/>
            <person name="Arredondo F.D."/>
            <person name="Baxter L."/>
            <person name="Bensasson D."/>
            <person name="Beynon J.L."/>
            <person name="Chapman J."/>
            <person name="Damasceno C.M."/>
            <person name="Dorrance A.E."/>
            <person name="Dou D."/>
            <person name="Dickerman A.W."/>
            <person name="Dubchak I.L."/>
            <person name="Garbelotto M."/>
            <person name="Gijzen M."/>
            <person name="Gordon S.G."/>
            <person name="Govers F."/>
            <person name="Grunwald N.J."/>
            <person name="Huang W."/>
            <person name="Ivors K.L."/>
            <person name="Jones R.W."/>
            <person name="Kamoun S."/>
            <person name="Krampis K."/>
            <person name="Lamour K.H."/>
            <person name="Lee M.K."/>
            <person name="McDonald W.H."/>
            <person name="Medina M."/>
            <person name="Meijer H.J."/>
            <person name="Nordberg E.K."/>
            <person name="Maclean D.J."/>
            <person name="Ospina-Giraldo M.D."/>
            <person name="Morris P.F."/>
            <person name="Phuntumart V."/>
            <person name="Putnam N.H."/>
            <person name="Rash S."/>
            <person name="Rose J.K."/>
            <person name="Sakihama Y."/>
            <person name="Salamov A.A."/>
            <person name="Savidor A."/>
            <person name="Scheuring C.F."/>
            <person name="Smith B.M."/>
            <person name="Sobral B.W."/>
            <person name="Terry A."/>
            <person name="Torto-Alalibo T.A."/>
            <person name="Win J."/>
            <person name="Xu Z."/>
            <person name="Zhang H."/>
            <person name="Grigoriev I.V."/>
            <person name="Rokhsar D.S."/>
            <person name="Boore J.L."/>
        </authorList>
    </citation>
    <scope>NUCLEOTIDE SEQUENCE [LARGE SCALE GENOMIC DNA]</scope>
    <source>
        <strain evidence="5 6">P6497</strain>
    </source>
</reference>
<dbReference type="InParanoid" id="G4Z1A5"/>
<dbReference type="RefSeq" id="XP_009520012.1">
    <property type="nucleotide sequence ID" value="XM_009521717.1"/>
</dbReference>
<dbReference type="GO" id="GO:0005576">
    <property type="term" value="C:extracellular region"/>
    <property type="evidence" value="ECO:0007669"/>
    <property type="project" value="UniProtKB-SubCell"/>
</dbReference>
<dbReference type="Proteomes" id="UP000002640">
    <property type="component" value="Unassembled WGS sequence"/>
</dbReference>
<comment type="subcellular location">
    <subcellularLocation>
        <location evidence="1">Host cell</location>
    </subcellularLocation>
    <subcellularLocation>
        <location evidence="2">Secreted</location>
    </subcellularLocation>
</comment>
<keyword evidence="3" id="KW-0964">Secreted</keyword>
<evidence type="ECO:0000259" key="4">
    <source>
        <dbReference type="Pfam" id="PF20147"/>
    </source>
</evidence>
<evidence type="ECO:0000256" key="1">
    <source>
        <dbReference type="ARBA" id="ARBA00004340"/>
    </source>
</evidence>